<protein>
    <submittedName>
        <fullName evidence="1">Unannotated protein</fullName>
    </submittedName>
</protein>
<dbReference type="GO" id="GO:0003676">
    <property type="term" value="F:nucleic acid binding"/>
    <property type="evidence" value="ECO:0007669"/>
    <property type="project" value="InterPro"/>
</dbReference>
<evidence type="ECO:0000313" key="1">
    <source>
        <dbReference type="EMBL" id="CAB4966921.1"/>
    </source>
</evidence>
<name>A0A6J7LFD7_9ZZZZ</name>
<dbReference type="Pfam" id="PF02021">
    <property type="entry name" value="UPF0102"/>
    <property type="match status" value="1"/>
</dbReference>
<dbReference type="NCBIfam" id="NF009150">
    <property type="entry name" value="PRK12497.1-3"/>
    <property type="match status" value="1"/>
</dbReference>
<dbReference type="InterPro" id="IPR011856">
    <property type="entry name" value="tRNA_endonuc-like_dom_sf"/>
</dbReference>
<dbReference type="EMBL" id="CAFBMW010000067">
    <property type="protein sequence ID" value="CAB4966921.1"/>
    <property type="molecule type" value="Genomic_DNA"/>
</dbReference>
<dbReference type="HAMAP" id="MF_00048">
    <property type="entry name" value="UPF0102"/>
    <property type="match status" value="1"/>
</dbReference>
<accession>A0A6J7LFD7</accession>
<dbReference type="PANTHER" id="PTHR34039">
    <property type="entry name" value="UPF0102 PROTEIN YRAN"/>
    <property type="match status" value="1"/>
</dbReference>
<dbReference type="InterPro" id="IPR003509">
    <property type="entry name" value="UPF0102_YraN-like"/>
</dbReference>
<organism evidence="1">
    <name type="scientific">freshwater metagenome</name>
    <dbReference type="NCBI Taxonomy" id="449393"/>
    <lineage>
        <taxon>unclassified sequences</taxon>
        <taxon>metagenomes</taxon>
        <taxon>ecological metagenomes</taxon>
    </lineage>
</organism>
<dbReference type="AlphaFoldDB" id="A0A6J7LFD7"/>
<dbReference type="NCBIfam" id="NF009154">
    <property type="entry name" value="PRK12497.3-3"/>
    <property type="match status" value="1"/>
</dbReference>
<sequence>MARTAAASPFAPDPAAEHRRLLGERGETIAARHLTRLGLVLLDRNWRCDAGEIDLVLRDGAVLVICEVKTRTSTDYGDPLEAVTPAKVARLRRLAARWLRVHDCHPEDVRIDMVGVLAPPGRPVEVEHVEGIG</sequence>
<dbReference type="CDD" id="cd20736">
    <property type="entry name" value="PoNe_Nuclease"/>
    <property type="match status" value="1"/>
</dbReference>
<dbReference type="InterPro" id="IPR011335">
    <property type="entry name" value="Restrct_endonuc-II-like"/>
</dbReference>
<gene>
    <name evidence="1" type="ORF">UFOPK3662_03931</name>
</gene>
<dbReference type="PANTHER" id="PTHR34039:SF1">
    <property type="entry name" value="UPF0102 PROTEIN YRAN"/>
    <property type="match status" value="1"/>
</dbReference>
<reference evidence="1" key="1">
    <citation type="submission" date="2020-05" db="EMBL/GenBank/DDBJ databases">
        <authorList>
            <person name="Chiriac C."/>
            <person name="Salcher M."/>
            <person name="Ghai R."/>
            <person name="Kavagutti S V."/>
        </authorList>
    </citation>
    <scope>NUCLEOTIDE SEQUENCE</scope>
</reference>
<proteinExistence type="inferred from homology"/>
<dbReference type="Gene3D" id="3.40.1350.10">
    <property type="match status" value="1"/>
</dbReference>
<dbReference type="SUPFAM" id="SSF52980">
    <property type="entry name" value="Restriction endonuclease-like"/>
    <property type="match status" value="1"/>
</dbReference>